<dbReference type="PANTHER" id="PTHR43280:SF32">
    <property type="entry name" value="TRANSCRIPTIONAL REGULATORY PROTEIN"/>
    <property type="match status" value="1"/>
</dbReference>
<reference evidence="5 6" key="1">
    <citation type="submission" date="2016-03" db="EMBL/GenBank/DDBJ databases">
        <title>Genome sequence of Providencia stuartii strain, isolated from the salivary glands of larval Lucilia sericata.</title>
        <authorList>
            <person name="Yuan Y."/>
            <person name="Zhang Y."/>
            <person name="Fu S."/>
            <person name="Crippen T.L."/>
            <person name="Visi D."/>
            <person name="Benbow M.E."/>
            <person name="Allen M."/>
            <person name="Tomberlin J.K."/>
            <person name="Sze S.-H."/>
            <person name="Tarone A.M."/>
        </authorList>
    </citation>
    <scope>NUCLEOTIDE SEQUENCE [LARGE SCALE GENOMIC DNA]</scope>
    <source>
        <strain evidence="5 6">Crippen</strain>
    </source>
</reference>
<keyword evidence="2" id="KW-0238">DNA-binding</keyword>
<name>A0A1S1HNB2_PROST</name>
<dbReference type="GO" id="GO:0043565">
    <property type="term" value="F:sequence-specific DNA binding"/>
    <property type="evidence" value="ECO:0007669"/>
    <property type="project" value="InterPro"/>
</dbReference>
<evidence type="ECO:0000256" key="2">
    <source>
        <dbReference type="ARBA" id="ARBA00023125"/>
    </source>
</evidence>
<accession>A0A1S1HNB2</accession>
<organism evidence="5 6">
    <name type="scientific">Providencia stuartii</name>
    <dbReference type="NCBI Taxonomy" id="588"/>
    <lineage>
        <taxon>Bacteria</taxon>
        <taxon>Pseudomonadati</taxon>
        <taxon>Pseudomonadota</taxon>
        <taxon>Gammaproteobacteria</taxon>
        <taxon>Enterobacterales</taxon>
        <taxon>Morganellaceae</taxon>
        <taxon>Providencia</taxon>
    </lineage>
</organism>
<evidence type="ECO:0000259" key="4">
    <source>
        <dbReference type="PROSITE" id="PS01124"/>
    </source>
</evidence>
<dbReference type="PROSITE" id="PS01124">
    <property type="entry name" value="HTH_ARAC_FAMILY_2"/>
    <property type="match status" value="1"/>
</dbReference>
<keyword evidence="3" id="KW-0804">Transcription</keyword>
<dbReference type="Pfam" id="PF12833">
    <property type="entry name" value="HTH_18"/>
    <property type="match status" value="1"/>
</dbReference>
<evidence type="ECO:0000313" key="6">
    <source>
        <dbReference type="Proteomes" id="UP000179588"/>
    </source>
</evidence>
<dbReference type="PANTHER" id="PTHR43280">
    <property type="entry name" value="ARAC-FAMILY TRANSCRIPTIONAL REGULATOR"/>
    <property type="match status" value="1"/>
</dbReference>
<evidence type="ECO:0000256" key="1">
    <source>
        <dbReference type="ARBA" id="ARBA00023015"/>
    </source>
</evidence>
<sequence length="280" mass="32407">MVNGLSQQYSIPNKVSIGASTLDKMLLVPLMPSYVSVLICKSGCAVFNINFMTYAVKKNDIIVLYDDTYVMLHRRSRLAQFDIITLEKAFATDVAFKLPSSLFAFFNQSPVLQVALAEQVVLQQWMSLFVYLIQQKGEFTELMLCQHVQNFFLLIAEKIPTTLLQQKMQRSRKEQLCWRFWNMITEYCREQRDVQFYAQKLSITPFYLSQITRNFFNEAPKALIDRQVVLEIKALLGAGKLSIKEIAATLNFEDTSYLCRYFKRHTGLTLSAFKKHIAQV</sequence>
<proteinExistence type="predicted"/>
<feature type="domain" description="HTH araC/xylS-type" evidence="4">
    <location>
        <begin position="178"/>
        <end position="276"/>
    </location>
</feature>
<dbReference type="Proteomes" id="UP000179588">
    <property type="component" value="Unassembled WGS sequence"/>
</dbReference>
<dbReference type="RefSeq" id="WP_070927963.1">
    <property type="nucleotide sequence ID" value="NZ_VAUD01000007.1"/>
</dbReference>
<gene>
    <name evidence="5" type="ORF">A3Q29_04035</name>
</gene>
<dbReference type="InterPro" id="IPR009057">
    <property type="entry name" value="Homeodomain-like_sf"/>
</dbReference>
<keyword evidence="6" id="KW-1185">Reference proteome</keyword>
<dbReference type="SMART" id="SM00342">
    <property type="entry name" value="HTH_ARAC"/>
    <property type="match status" value="1"/>
</dbReference>
<dbReference type="OrthoDB" id="1050625at2"/>
<dbReference type="InterPro" id="IPR018060">
    <property type="entry name" value="HTH_AraC"/>
</dbReference>
<comment type="caution">
    <text evidence="5">The sequence shown here is derived from an EMBL/GenBank/DDBJ whole genome shotgun (WGS) entry which is preliminary data.</text>
</comment>
<dbReference type="Gene3D" id="1.10.10.60">
    <property type="entry name" value="Homeodomain-like"/>
    <property type="match status" value="1"/>
</dbReference>
<evidence type="ECO:0000313" key="5">
    <source>
        <dbReference type="EMBL" id="OHT23859.1"/>
    </source>
</evidence>
<protein>
    <submittedName>
        <fullName evidence="5">AraC family transcriptional regulator</fullName>
    </submittedName>
</protein>
<dbReference type="GO" id="GO:0003700">
    <property type="term" value="F:DNA-binding transcription factor activity"/>
    <property type="evidence" value="ECO:0007669"/>
    <property type="project" value="InterPro"/>
</dbReference>
<dbReference type="SUPFAM" id="SSF46689">
    <property type="entry name" value="Homeodomain-like"/>
    <property type="match status" value="1"/>
</dbReference>
<dbReference type="AlphaFoldDB" id="A0A1S1HNB2"/>
<evidence type="ECO:0000256" key="3">
    <source>
        <dbReference type="ARBA" id="ARBA00023163"/>
    </source>
</evidence>
<dbReference type="EMBL" id="LVIE01000168">
    <property type="protein sequence ID" value="OHT23859.1"/>
    <property type="molecule type" value="Genomic_DNA"/>
</dbReference>
<keyword evidence="1" id="KW-0805">Transcription regulation</keyword>